<dbReference type="InterPro" id="IPR002173">
    <property type="entry name" value="Carboh/pur_kinase_PfkB_CS"/>
</dbReference>
<dbReference type="Pfam" id="PF01182">
    <property type="entry name" value="Glucosamine_iso"/>
    <property type="match status" value="1"/>
</dbReference>
<dbReference type="GO" id="GO:0006046">
    <property type="term" value="P:N-acetylglucosamine catabolic process"/>
    <property type="evidence" value="ECO:0007669"/>
    <property type="project" value="TreeGrafter"/>
</dbReference>
<dbReference type="GO" id="GO:0006043">
    <property type="term" value="P:glucosamine catabolic process"/>
    <property type="evidence" value="ECO:0007669"/>
    <property type="project" value="TreeGrafter"/>
</dbReference>
<dbReference type="PANTHER" id="PTHR11280:SF5">
    <property type="entry name" value="GLUCOSAMINE-6-PHOSPHATE ISOMERASE"/>
    <property type="match status" value="1"/>
</dbReference>
<evidence type="ECO:0000256" key="3">
    <source>
        <dbReference type="ARBA" id="ARBA00022801"/>
    </source>
</evidence>
<dbReference type="Proteomes" id="UP000809243">
    <property type="component" value="Unassembled WGS sequence"/>
</dbReference>
<proteinExistence type="predicted"/>
<dbReference type="PANTHER" id="PTHR11280">
    <property type="entry name" value="GLUCOSAMINE-6-PHOSPHATE ISOMERASE"/>
    <property type="match status" value="1"/>
</dbReference>
<dbReference type="InterPro" id="IPR037171">
    <property type="entry name" value="NagB/RpiA_transferase-like"/>
</dbReference>
<evidence type="ECO:0000256" key="2">
    <source>
        <dbReference type="ARBA" id="ARBA00022777"/>
    </source>
</evidence>
<dbReference type="GO" id="GO:0005975">
    <property type="term" value="P:carbohydrate metabolic process"/>
    <property type="evidence" value="ECO:0007669"/>
    <property type="project" value="InterPro"/>
</dbReference>
<sequence>MAGKRQLFSVGDICVDVLQEISSSIEFGEEHSLKQLNFSIGGNAANFAVIAGKLGLKPFLITAVGNDFATGFLKKELSKASVSSALIKSSRLNAFSIIAVNKRGQRAIQSVKNCLSDITSKKVERLLLPKIHQGDIVFFGGFYHLHNLRKGFLSLLKKIKKRNAIICFDTCFDTTDRWNINSFLPFIDYLFVNDIELKHIAHAKNMKEQVNTLFKKGTRVVAVKQEAKGATLFIKGLPPKRFPSVASSVVDTTAAGDAFNAGFAFGLLNNCSLGNCMRAANFTAAKKIQHHSLAAPSVNALTHFIAINNRPELIVEKNYDEMSKRPVQIVIQTLHHNPDACFALPTGATPKEMYRLLVSAYKSGKVSFSKARFFAIDEYVGLQQNDESSFSFFLRQNFFSKVNAKKKNTFLLNGSATNLRAVCARHEAAIRKNGIDLCILGIAPNGHIGFNEPGSCPYSVTRTVALRPATRKKNAKYFPGGKVPHKALTIGLRTMRENSAQIMLLASGKSKAKAVSASLHSKDFLKWPAVSLRPHKNFLFVVDKAAATK</sequence>
<evidence type="ECO:0000313" key="6">
    <source>
        <dbReference type="EMBL" id="MBN2067430.1"/>
    </source>
</evidence>
<dbReference type="SUPFAM" id="SSF100950">
    <property type="entry name" value="NagB/RpiA/CoA transferase-like"/>
    <property type="match status" value="1"/>
</dbReference>
<dbReference type="GO" id="GO:0004342">
    <property type="term" value="F:glucosamine-6-phosphate deaminase activity"/>
    <property type="evidence" value="ECO:0007669"/>
    <property type="project" value="InterPro"/>
</dbReference>
<dbReference type="EMBL" id="JAFGDB010000049">
    <property type="protein sequence ID" value="MBN2067430.1"/>
    <property type="molecule type" value="Genomic_DNA"/>
</dbReference>
<dbReference type="Pfam" id="PF00294">
    <property type="entry name" value="PfkB"/>
    <property type="match status" value="1"/>
</dbReference>
<gene>
    <name evidence="6" type="ORF">JW744_03110</name>
</gene>
<protein>
    <submittedName>
        <fullName evidence="6">6-phosphogluconolactonase</fullName>
    </submittedName>
</protein>
<evidence type="ECO:0000256" key="1">
    <source>
        <dbReference type="ARBA" id="ARBA00022679"/>
    </source>
</evidence>
<dbReference type="PROSITE" id="PS00584">
    <property type="entry name" value="PFKB_KINASES_2"/>
    <property type="match status" value="1"/>
</dbReference>
<comment type="caution">
    <text evidence="6">The sequence shown here is derived from an EMBL/GenBank/DDBJ whole genome shotgun (WGS) entry which is preliminary data.</text>
</comment>
<dbReference type="InterPro" id="IPR006148">
    <property type="entry name" value="Glc/Gal-6P_isomerase"/>
</dbReference>
<dbReference type="GO" id="GO:0005737">
    <property type="term" value="C:cytoplasm"/>
    <property type="evidence" value="ECO:0007669"/>
    <property type="project" value="TreeGrafter"/>
</dbReference>
<keyword evidence="1" id="KW-0808">Transferase</keyword>
<dbReference type="GO" id="GO:0042802">
    <property type="term" value="F:identical protein binding"/>
    <property type="evidence" value="ECO:0007669"/>
    <property type="project" value="TreeGrafter"/>
</dbReference>
<dbReference type="GO" id="GO:0019262">
    <property type="term" value="P:N-acetylneuraminate catabolic process"/>
    <property type="evidence" value="ECO:0007669"/>
    <property type="project" value="TreeGrafter"/>
</dbReference>
<dbReference type="AlphaFoldDB" id="A0A939CA60"/>
<dbReference type="GO" id="GO:0016301">
    <property type="term" value="F:kinase activity"/>
    <property type="evidence" value="ECO:0007669"/>
    <property type="project" value="UniProtKB-KW"/>
</dbReference>
<feature type="domain" description="Glucosamine/galactosamine-6-phosphate isomerase" evidence="5">
    <location>
        <begin position="321"/>
        <end position="536"/>
    </location>
</feature>
<dbReference type="Gene3D" id="3.40.1190.20">
    <property type="match status" value="1"/>
</dbReference>
<feature type="domain" description="Carbohydrate kinase PfkB" evidence="4">
    <location>
        <begin position="6"/>
        <end position="296"/>
    </location>
</feature>
<dbReference type="InterPro" id="IPR011611">
    <property type="entry name" value="PfkB_dom"/>
</dbReference>
<evidence type="ECO:0000259" key="4">
    <source>
        <dbReference type="Pfam" id="PF00294"/>
    </source>
</evidence>
<evidence type="ECO:0000313" key="7">
    <source>
        <dbReference type="Proteomes" id="UP000809243"/>
    </source>
</evidence>
<dbReference type="InterPro" id="IPR004547">
    <property type="entry name" value="Glucosamine6P_isomerase"/>
</dbReference>
<dbReference type="InterPro" id="IPR029056">
    <property type="entry name" value="Ribokinase-like"/>
</dbReference>
<dbReference type="CDD" id="cd01399">
    <property type="entry name" value="GlcN6P_deaminase"/>
    <property type="match status" value="1"/>
</dbReference>
<evidence type="ECO:0000259" key="5">
    <source>
        <dbReference type="Pfam" id="PF01182"/>
    </source>
</evidence>
<organism evidence="6 7">
    <name type="scientific">Candidatus Iainarchaeum sp</name>
    <dbReference type="NCBI Taxonomy" id="3101447"/>
    <lineage>
        <taxon>Archaea</taxon>
        <taxon>Candidatus Iainarchaeota</taxon>
        <taxon>Candidatus Iainarchaeia</taxon>
        <taxon>Candidatus Iainarchaeales</taxon>
        <taxon>Candidatus Iainarchaeaceae</taxon>
        <taxon>Candidatus Iainarchaeum</taxon>
    </lineage>
</organism>
<dbReference type="SUPFAM" id="SSF53613">
    <property type="entry name" value="Ribokinase-like"/>
    <property type="match status" value="1"/>
</dbReference>
<keyword evidence="3" id="KW-0378">Hydrolase</keyword>
<accession>A0A939CA60</accession>
<name>A0A939CA60_9ARCH</name>
<keyword evidence="2" id="KW-0418">Kinase</keyword>
<dbReference type="Gene3D" id="3.40.50.1360">
    <property type="match status" value="1"/>
</dbReference>
<reference evidence="6" key="1">
    <citation type="submission" date="2021-01" db="EMBL/GenBank/DDBJ databases">
        <title>Active Sulfur Cycling in an Early Earth Analoge.</title>
        <authorList>
            <person name="Hahn C.R."/>
            <person name="Youssef N.H."/>
            <person name="Elshahed M."/>
        </authorList>
    </citation>
    <scope>NUCLEOTIDE SEQUENCE</scope>
    <source>
        <strain evidence="6">Zod_Metabat.1151</strain>
    </source>
</reference>